<protein>
    <recommendedName>
        <fullName evidence="1">Heterokaryon incompatibility domain-containing protein</fullName>
    </recommendedName>
</protein>
<dbReference type="Pfam" id="PF06985">
    <property type="entry name" value="HET"/>
    <property type="match status" value="1"/>
</dbReference>
<dbReference type="PANTHER" id="PTHR24148:SF64">
    <property type="entry name" value="HETEROKARYON INCOMPATIBILITY DOMAIN-CONTAINING PROTEIN"/>
    <property type="match status" value="1"/>
</dbReference>
<dbReference type="EMBL" id="JADGJH010002325">
    <property type="protein sequence ID" value="KAJ3099796.1"/>
    <property type="molecule type" value="Genomic_DNA"/>
</dbReference>
<evidence type="ECO:0000313" key="3">
    <source>
        <dbReference type="Proteomes" id="UP001211907"/>
    </source>
</evidence>
<organism evidence="2 3">
    <name type="scientific">Physocladia obscura</name>
    <dbReference type="NCBI Taxonomy" id="109957"/>
    <lineage>
        <taxon>Eukaryota</taxon>
        <taxon>Fungi</taxon>
        <taxon>Fungi incertae sedis</taxon>
        <taxon>Chytridiomycota</taxon>
        <taxon>Chytridiomycota incertae sedis</taxon>
        <taxon>Chytridiomycetes</taxon>
        <taxon>Chytridiales</taxon>
        <taxon>Chytriomycetaceae</taxon>
        <taxon>Physocladia</taxon>
    </lineage>
</organism>
<comment type="caution">
    <text evidence="2">The sequence shown here is derived from an EMBL/GenBank/DDBJ whole genome shotgun (WGS) entry which is preliminary data.</text>
</comment>
<dbReference type="AlphaFoldDB" id="A0AAD5SXZ7"/>
<evidence type="ECO:0000259" key="1">
    <source>
        <dbReference type="Pfam" id="PF06985"/>
    </source>
</evidence>
<accession>A0AAD5SXZ7</accession>
<reference evidence="2" key="1">
    <citation type="submission" date="2020-05" db="EMBL/GenBank/DDBJ databases">
        <title>Phylogenomic resolution of chytrid fungi.</title>
        <authorList>
            <person name="Stajich J.E."/>
            <person name="Amses K."/>
            <person name="Simmons R."/>
            <person name="Seto K."/>
            <person name="Myers J."/>
            <person name="Bonds A."/>
            <person name="Quandt C.A."/>
            <person name="Barry K."/>
            <person name="Liu P."/>
            <person name="Grigoriev I."/>
            <person name="Longcore J.E."/>
            <person name="James T.Y."/>
        </authorList>
    </citation>
    <scope>NUCLEOTIDE SEQUENCE</scope>
    <source>
        <strain evidence="2">JEL0513</strain>
    </source>
</reference>
<dbReference type="InterPro" id="IPR052895">
    <property type="entry name" value="HetReg/Transcr_Mod"/>
</dbReference>
<dbReference type="Proteomes" id="UP001211907">
    <property type="component" value="Unassembled WGS sequence"/>
</dbReference>
<sequence>MVLIEGIPWEWFLKRWEEHEHIPSYSGKRYCKKGYEILIKDEAYNLGMSAQYLEKRIHETEVYACISHVWGEDHMPTTLSNVTRDDQPCKISLNSNEAKHWFVNKIAHVDAEVPTWFDTYSMPQTPDSEVSRNMALMHQIYTNADICYILIEDDNFHDHLSKYLGASMVRSHNDAMNGARSITSILDKSMYRKRVWTLQEELLPIAIVYVACCKDKHSLPTLGLGGIYEHEFKDSKFKNIVTTKIDDIFESIHDESWLKYIHERCSLSYLFRSRTGSTLDIKQKPDREVKLDDFERSRIWREHVRDISRHCTKLRDYVFGYVHVLDLSLGIEYERDSIEIMQAWVTALVKEGLIRWGMPNGLAEVFRRDNIKKHLVSTRSQHGIKQLYDIGYYKQTDYSTRVLIKRTIAGEAYMMSNVVGNWFKYIYVQSESTDSVPRPNDDYLGKIWASRKYVWPEIPVNTEIEMTELASNSDYDQLLDEHLVLFIVSNDWTYSGSGMGKYVNERLMFESMWRKYHFSRIYSCGTVCVGLIKDGDAVEKNDLTFTCASVISPLDDGSEDGMVYLLAKARGQMHKDRWMVGYQVADGSVIEDHLNKLHQSKDAQEAIYTLTIDERCIKDYVNVDDNDEKDCATLKHVSPPEISSVYTEYEEIEDTKYKTSCEEMNKMGFTKFNDNYFTKI</sequence>
<gene>
    <name evidence="2" type="ORF">HK100_004831</name>
</gene>
<dbReference type="InterPro" id="IPR010730">
    <property type="entry name" value="HET"/>
</dbReference>
<name>A0AAD5SXZ7_9FUNG</name>
<evidence type="ECO:0000313" key="2">
    <source>
        <dbReference type="EMBL" id="KAJ3099796.1"/>
    </source>
</evidence>
<proteinExistence type="predicted"/>
<keyword evidence="3" id="KW-1185">Reference proteome</keyword>
<feature type="domain" description="Heterokaryon incompatibility" evidence="1">
    <location>
        <begin position="63"/>
        <end position="200"/>
    </location>
</feature>
<dbReference type="PANTHER" id="PTHR24148">
    <property type="entry name" value="ANKYRIN REPEAT DOMAIN-CONTAINING PROTEIN 39 HOMOLOG-RELATED"/>
    <property type="match status" value="1"/>
</dbReference>